<dbReference type="Proteomes" id="UP001597402">
    <property type="component" value="Unassembled WGS sequence"/>
</dbReference>
<keyword evidence="1" id="KW-0732">Signal</keyword>
<evidence type="ECO:0000256" key="1">
    <source>
        <dbReference type="SAM" id="SignalP"/>
    </source>
</evidence>
<comment type="caution">
    <text evidence="2">The sequence shown here is derived from an EMBL/GenBank/DDBJ whole genome shotgun (WGS) entry which is preliminary data.</text>
</comment>
<feature type="chain" id="PRO_5045694093" description="Secreted protein" evidence="1">
    <location>
        <begin position="23"/>
        <end position="157"/>
    </location>
</feature>
<dbReference type="RefSeq" id="WP_376879311.1">
    <property type="nucleotide sequence ID" value="NZ_JBHUHP010000023.1"/>
</dbReference>
<keyword evidence="3" id="KW-1185">Reference proteome</keyword>
<protein>
    <recommendedName>
        <fullName evidence="4">Secreted protein</fullName>
    </recommendedName>
</protein>
<evidence type="ECO:0000313" key="3">
    <source>
        <dbReference type="Proteomes" id="UP001597402"/>
    </source>
</evidence>
<organism evidence="2 3">
    <name type="scientific">Blastococcus deserti</name>
    <dbReference type="NCBI Taxonomy" id="2259033"/>
    <lineage>
        <taxon>Bacteria</taxon>
        <taxon>Bacillati</taxon>
        <taxon>Actinomycetota</taxon>
        <taxon>Actinomycetes</taxon>
        <taxon>Geodermatophilales</taxon>
        <taxon>Geodermatophilaceae</taxon>
        <taxon>Blastococcus</taxon>
    </lineage>
</organism>
<proteinExistence type="predicted"/>
<accession>A0ABW4XDR6</accession>
<feature type="signal peptide" evidence="1">
    <location>
        <begin position="1"/>
        <end position="22"/>
    </location>
</feature>
<gene>
    <name evidence="2" type="ORF">ACFSHS_18610</name>
</gene>
<reference evidence="3" key="1">
    <citation type="journal article" date="2019" name="Int. J. Syst. Evol. Microbiol.">
        <title>The Global Catalogue of Microorganisms (GCM) 10K type strain sequencing project: providing services to taxonomists for standard genome sequencing and annotation.</title>
        <authorList>
            <consortium name="The Broad Institute Genomics Platform"/>
            <consortium name="The Broad Institute Genome Sequencing Center for Infectious Disease"/>
            <person name="Wu L."/>
            <person name="Ma J."/>
        </authorList>
    </citation>
    <scope>NUCLEOTIDE SEQUENCE [LARGE SCALE GENOMIC DNA]</scope>
    <source>
        <strain evidence="3">JCM 3338</strain>
    </source>
</reference>
<evidence type="ECO:0000313" key="2">
    <source>
        <dbReference type="EMBL" id="MFD2093577.1"/>
    </source>
</evidence>
<sequence length="157" mass="16799">MTGIRRALALIGLTLTVTVGTAVPASATFADSVTVGTSVTTGTVTAPASVTVDDYCYTTTSGYWNAYGQWVITYRHWYHADVSWPASTTARGVIGYRVMAHLNNGQSVVMAETDAATRSVSATVDRGYLNYQPRLSVLTLTSYGWTAETARTPVLTC</sequence>
<dbReference type="EMBL" id="JBHUHP010000023">
    <property type="protein sequence ID" value="MFD2093577.1"/>
    <property type="molecule type" value="Genomic_DNA"/>
</dbReference>
<name>A0ABW4XDR6_9ACTN</name>
<evidence type="ECO:0008006" key="4">
    <source>
        <dbReference type="Google" id="ProtNLM"/>
    </source>
</evidence>